<evidence type="ECO:0000313" key="1">
    <source>
        <dbReference type="EMBL" id="GEM84871.1"/>
    </source>
</evidence>
<protein>
    <submittedName>
        <fullName evidence="1">Uncharacterized protein</fullName>
    </submittedName>
</protein>
<dbReference type="Proteomes" id="UP000321197">
    <property type="component" value="Unassembled WGS sequence"/>
</dbReference>
<evidence type="ECO:0000313" key="2">
    <source>
        <dbReference type="Proteomes" id="UP000321197"/>
    </source>
</evidence>
<name>A0A511R5I4_9DEIN</name>
<sequence>MGKFGTGVPRQGMGDRTAQVCQKNLQRGGRPALPLRHDLPQGVEAEARASDSGVPTPQNLHLARCPTLGPSAEGPCFSFYAVGGLEPVLDSVFIWDRSRNR</sequence>
<gene>
    <name evidence="1" type="ORF">MHY01S_30370</name>
</gene>
<dbReference type="AlphaFoldDB" id="A0A511R5I4"/>
<comment type="caution">
    <text evidence="1">The sequence shown here is derived from an EMBL/GenBank/DDBJ whole genome shotgun (WGS) entry which is preliminary data.</text>
</comment>
<organism evidence="1 2">
    <name type="scientific">Meiothermus hypogaeus NBRC 106114</name>
    <dbReference type="NCBI Taxonomy" id="1227553"/>
    <lineage>
        <taxon>Bacteria</taxon>
        <taxon>Thermotogati</taxon>
        <taxon>Deinococcota</taxon>
        <taxon>Deinococci</taxon>
        <taxon>Thermales</taxon>
        <taxon>Thermaceae</taxon>
        <taxon>Meiothermus</taxon>
    </lineage>
</organism>
<dbReference type="EMBL" id="BJXL01000140">
    <property type="protein sequence ID" value="GEM84871.1"/>
    <property type="molecule type" value="Genomic_DNA"/>
</dbReference>
<reference evidence="1 2" key="1">
    <citation type="submission" date="2019-07" db="EMBL/GenBank/DDBJ databases">
        <title>Whole genome shotgun sequence of Meiothermus hypogaeus NBRC 106114.</title>
        <authorList>
            <person name="Hosoyama A."/>
            <person name="Uohara A."/>
            <person name="Ohji S."/>
            <person name="Ichikawa N."/>
        </authorList>
    </citation>
    <scope>NUCLEOTIDE SEQUENCE [LARGE SCALE GENOMIC DNA]</scope>
    <source>
        <strain evidence="1 2">NBRC 106114</strain>
    </source>
</reference>
<accession>A0A511R5I4</accession>
<proteinExistence type="predicted"/>